<feature type="compositionally biased region" description="Basic and acidic residues" evidence="1">
    <location>
        <begin position="1"/>
        <end position="11"/>
    </location>
</feature>
<organism evidence="2 3">
    <name type="scientific">Nonomuraea salmonea</name>
    <dbReference type="NCBI Taxonomy" id="46181"/>
    <lineage>
        <taxon>Bacteria</taxon>
        <taxon>Bacillati</taxon>
        <taxon>Actinomycetota</taxon>
        <taxon>Actinomycetes</taxon>
        <taxon>Streptosporangiales</taxon>
        <taxon>Streptosporangiaceae</taxon>
        <taxon>Nonomuraea</taxon>
    </lineage>
</organism>
<protein>
    <submittedName>
        <fullName evidence="2">Uncharacterized protein</fullName>
    </submittedName>
</protein>
<dbReference type="EMBL" id="JBHMCF010000057">
    <property type="protein sequence ID" value="MFB9476978.1"/>
    <property type="molecule type" value="Genomic_DNA"/>
</dbReference>
<dbReference type="RefSeq" id="WP_379485256.1">
    <property type="nucleotide sequence ID" value="NZ_JBHMCF010000057.1"/>
</dbReference>
<comment type="caution">
    <text evidence="2">The sequence shown here is derived from an EMBL/GenBank/DDBJ whole genome shotgun (WGS) entry which is preliminary data.</text>
</comment>
<proteinExistence type="predicted"/>
<evidence type="ECO:0000313" key="2">
    <source>
        <dbReference type="EMBL" id="MFB9476978.1"/>
    </source>
</evidence>
<evidence type="ECO:0000256" key="1">
    <source>
        <dbReference type="SAM" id="MobiDB-lite"/>
    </source>
</evidence>
<dbReference type="Proteomes" id="UP001589568">
    <property type="component" value="Unassembled WGS sequence"/>
</dbReference>
<accession>A0ABV5P324</accession>
<keyword evidence="3" id="KW-1185">Reference proteome</keyword>
<gene>
    <name evidence="2" type="ORF">ACFFR3_46440</name>
</gene>
<name>A0ABV5P324_9ACTN</name>
<sequence>MGTSIETRDDGTPATAPEELPFGDLKLSGDGLTYRSRDFSYWGQLAQEPDYKKKPAAHLAYHLTLRHYKLLDLAKQEEEAWQALVEAEPAEEAAWQALEAPTTFAWLAAHQAYVRRANTLVKAATEWERSSTHYGELLSDYRLGDAHDQYVAACVASGVRPLLSVDRGRSVYGCGSETEDKVAQRKCEAQETLKAASGGCR</sequence>
<reference evidence="2 3" key="1">
    <citation type="submission" date="2024-09" db="EMBL/GenBank/DDBJ databases">
        <authorList>
            <person name="Sun Q."/>
            <person name="Mori K."/>
        </authorList>
    </citation>
    <scope>NUCLEOTIDE SEQUENCE [LARGE SCALE GENOMIC DNA]</scope>
    <source>
        <strain evidence="2 3">JCM 3324</strain>
    </source>
</reference>
<evidence type="ECO:0000313" key="3">
    <source>
        <dbReference type="Proteomes" id="UP001589568"/>
    </source>
</evidence>
<feature type="region of interest" description="Disordered" evidence="1">
    <location>
        <begin position="1"/>
        <end position="22"/>
    </location>
</feature>